<dbReference type="SUPFAM" id="SSF48208">
    <property type="entry name" value="Six-hairpin glycosidases"/>
    <property type="match status" value="1"/>
</dbReference>
<dbReference type="InterPro" id="IPR035396">
    <property type="entry name" value="Bac_rhamnosid6H"/>
</dbReference>
<sequence length="815" mass="92908">MLYLKTLKNGINMLQKKQFRVFIFLFFITYMVVAQHGKVHLFRSIFEHSEGIKGQSKNLSTSFNTAGNKLYMIGHQDGTFPDMGWHIPGEMGGIWHHPIKLMDGFEVAIALNGSTIKLDKANSFINFPFGNQQLYTPKSDVIEVERLQFVPDNINGICIYFYIKNKSKQVINIKFEMTNQVNLRPVWLGERTKMIDSEDISTFDERQQYWISKDQNNPWYVVCGSTLPAVSQHVLGSKPNKPNTSIIKSVYEIQIQPQEMFEVPYFIAGSSTGLSEATQTYKTISSTTNQLLIAKRNRVLALDHYSTLTIDDKALENTFKWLKYASDWLTQEVSGVGRGIVAGLPDYPWWFGGDLSYTLKGLIRMGQKDLVYSSIDLISNISDKNNGNGRIVHEVSTNGAVYNLGNVCETPQFVSLIWDVYCWTGDEAFLKKYFPKVTSGLTWLMQENDFDKNGLPDGNGMMEIHGLNSEMIDVAAYSQKAFDDASKMAFVLNNENLSKKYKKQADYLKNKINNDFWVANFNSYADFIGTKQEALHLAKDAIVRADTLQNDWAVKELQQSQSIIENETSNQKKGFVLFHNWVVNTPMETGIASYNNAIKALNTASAYTNQYGMYVTGIDKNKLSESENTINRKSFTYTGTVMTLPTGVQIIAENNYGRQDKAYELMKKVVKTFSYALPGSMYEASPDYGMMTQAWNVYAFGTPIVSQFFGIQPLSYKKFVSISPQFPSVWQHGALEHICMGQNEIDIRFEKHLNRQTFKIIQKKKDWTIHFEQPAGNYKIWILNGKNVKPIKKGTKEYIVLKGNNTKTLILYYNL</sequence>
<dbReference type="EMBL" id="VFPJ01000001">
    <property type="protein sequence ID" value="TQM42345.1"/>
    <property type="molecule type" value="Genomic_DNA"/>
</dbReference>
<feature type="domain" description="Alpha-L-rhamnosidase six-hairpin glycosidase" evidence="1">
    <location>
        <begin position="411"/>
        <end position="527"/>
    </location>
</feature>
<evidence type="ECO:0000313" key="3">
    <source>
        <dbReference type="Proteomes" id="UP000320773"/>
    </source>
</evidence>
<dbReference type="InterPro" id="IPR008928">
    <property type="entry name" value="6-hairpin_glycosidase_sf"/>
</dbReference>
<evidence type="ECO:0000259" key="1">
    <source>
        <dbReference type="Pfam" id="PF17389"/>
    </source>
</evidence>
<dbReference type="Pfam" id="PF17389">
    <property type="entry name" value="Bac_rhamnosid6H"/>
    <property type="match status" value="1"/>
</dbReference>
<dbReference type="Gene3D" id="1.50.10.10">
    <property type="match status" value="1"/>
</dbReference>
<dbReference type="InterPro" id="IPR012341">
    <property type="entry name" value="6hp_glycosidase-like_sf"/>
</dbReference>
<proteinExistence type="predicted"/>
<dbReference type="AlphaFoldDB" id="A0A543G8D5"/>
<accession>A0A543G8D5</accession>
<reference evidence="2 3" key="1">
    <citation type="submission" date="2019-06" db="EMBL/GenBank/DDBJ databases">
        <title>Genomic Encyclopedia of Archaeal and Bacterial Type Strains, Phase II (KMG-II): from individual species to whole genera.</title>
        <authorList>
            <person name="Goeker M."/>
        </authorList>
    </citation>
    <scope>NUCLEOTIDE SEQUENCE [LARGE SCALE GENOMIC DNA]</scope>
    <source>
        <strain evidence="2 3">DSM 24789</strain>
    </source>
</reference>
<comment type="caution">
    <text evidence="2">The sequence shown here is derived from an EMBL/GenBank/DDBJ whole genome shotgun (WGS) entry which is preliminary data.</text>
</comment>
<dbReference type="Proteomes" id="UP000320773">
    <property type="component" value="Unassembled WGS sequence"/>
</dbReference>
<gene>
    <name evidence="2" type="ORF">BC670_3398</name>
</gene>
<evidence type="ECO:0000313" key="2">
    <source>
        <dbReference type="EMBL" id="TQM42345.1"/>
    </source>
</evidence>
<dbReference type="GO" id="GO:0005975">
    <property type="term" value="P:carbohydrate metabolic process"/>
    <property type="evidence" value="ECO:0007669"/>
    <property type="project" value="InterPro"/>
</dbReference>
<protein>
    <recommendedName>
        <fullName evidence="1">Alpha-L-rhamnosidase six-hairpin glycosidase domain-containing protein</fullName>
    </recommendedName>
</protein>
<name>A0A543G8D5_9FLAO</name>
<organism evidence="2 3">
    <name type="scientific">Flavobacterium branchiophilum</name>
    <dbReference type="NCBI Taxonomy" id="55197"/>
    <lineage>
        <taxon>Bacteria</taxon>
        <taxon>Pseudomonadati</taxon>
        <taxon>Bacteroidota</taxon>
        <taxon>Flavobacteriia</taxon>
        <taxon>Flavobacteriales</taxon>
        <taxon>Flavobacteriaceae</taxon>
        <taxon>Flavobacterium</taxon>
    </lineage>
</organism>